<dbReference type="AlphaFoldDB" id="A0A0X8U7V1"/>
<dbReference type="GO" id="GO:0005615">
    <property type="term" value="C:extracellular space"/>
    <property type="evidence" value="ECO:0007669"/>
    <property type="project" value="TreeGrafter"/>
</dbReference>
<dbReference type="EMBL" id="KJ186833">
    <property type="protein sequence ID" value="AIX97145.1"/>
    <property type="molecule type" value="mRNA"/>
</dbReference>
<protein>
    <submittedName>
        <fullName evidence="6">Pheromone-binding protein 4</fullName>
    </submittedName>
</protein>
<evidence type="ECO:0000256" key="5">
    <source>
        <dbReference type="SAM" id="SignalP"/>
    </source>
</evidence>
<sequence length="133" mass="15144">MIMKNIILLPLFSVLATSVQTPEEMLVKMSKVHDACVQRLGISEDVIAKYRITDSSPPVMCYVDCLMTTSGWMKDGKIQRESTIESFDPARRNYAVKVLDSCENVEVGTHPCEHSYNFHLCAYRTDPENYYLA</sequence>
<organism evidence="6">
    <name type="scientific">Rhyzopertha dominica</name>
    <name type="common">Lesser grain borer</name>
    <name type="synonym">Synodendron dominica</name>
    <dbReference type="NCBI Taxonomy" id="92692"/>
    <lineage>
        <taxon>Eukaryota</taxon>
        <taxon>Metazoa</taxon>
        <taxon>Ecdysozoa</taxon>
        <taxon>Arthropoda</taxon>
        <taxon>Hexapoda</taxon>
        <taxon>Insecta</taxon>
        <taxon>Pterygota</taxon>
        <taxon>Neoptera</taxon>
        <taxon>Endopterygota</taxon>
        <taxon>Coleoptera</taxon>
        <taxon>Polyphaga</taxon>
        <taxon>Bostrichiformia</taxon>
        <taxon>Bostrichidae</taxon>
        <taxon>Dinoderinae</taxon>
        <taxon>Rhyzopertha</taxon>
    </lineage>
</organism>
<evidence type="ECO:0000256" key="2">
    <source>
        <dbReference type="ARBA" id="ARBA00008098"/>
    </source>
</evidence>
<dbReference type="SUPFAM" id="SSF47565">
    <property type="entry name" value="Insect pheromone/odorant-binding proteins"/>
    <property type="match status" value="1"/>
</dbReference>
<evidence type="ECO:0000313" key="6">
    <source>
        <dbReference type="EMBL" id="AIX97145.1"/>
    </source>
</evidence>
<dbReference type="GO" id="GO:0005549">
    <property type="term" value="F:odorant binding"/>
    <property type="evidence" value="ECO:0007669"/>
    <property type="project" value="InterPro"/>
</dbReference>
<name>A0A0X8U7V1_RHYDO</name>
<comment type="subcellular location">
    <subcellularLocation>
        <location evidence="1">Secreted</location>
    </subcellularLocation>
</comment>
<dbReference type="PANTHER" id="PTHR11857:SF43">
    <property type="entry name" value="GEO07291P1-RELATED"/>
    <property type="match status" value="1"/>
</dbReference>
<accession>A0A0X8U7V1</accession>
<gene>
    <name evidence="6" type="primary">obp4</name>
</gene>
<dbReference type="PANTHER" id="PTHR11857">
    <property type="entry name" value="ODORANT BINDING PROTEIN-RELATED"/>
    <property type="match status" value="1"/>
</dbReference>
<reference evidence="6" key="1">
    <citation type="submission" date="2014-01" db="EMBL/GenBank/DDBJ databases">
        <title>Identification of Chemosensory Gene Families in Rhyzopertha dominica (Coleoptera: Bostrichidae).</title>
        <authorList>
            <person name="Wang M."/>
            <person name="Diakite M.M."/>
        </authorList>
    </citation>
    <scope>NUCLEOTIDE SEQUENCE</scope>
</reference>
<dbReference type="InterPro" id="IPR036728">
    <property type="entry name" value="PBP_GOBP_sf"/>
</dbReference>
<feature type="chain" id="PRO_5007070856" evidence="5">
    <location>
        <begin position="19"/>
        <end position="133"/>
    </location>
</feature>
<dbReference type="InterPro" id="IPR006170">
    <property type="entry name" value="PBP/GOBP"/>
</dbReference>
<dbReference type="Pfam" id="PF01395">
    <property type="entry name" value="PBP_GOBP"/>
    <property type="match status" value="1"/>
</dbReference>
<feature type="signal peptide" evidence="5">
    <location>
        <begin position="1"/>
        <end position="18"/>
    </location>
</feature>
<proteinExistence type="evidence at transcript level"/>
<dbReference type="Gene3D" id="1.10.238.20">
    <property type="entry name" value="Pheromone/general odorant binding protein domain"/>
    <property type="match status" value="1"/>
</dbReference>
<keyword evidence="4 5" id="KW-0732">Signal</keyword>
<keyword evidence="3" id="KW-0964">Secreted</keyword>
<evidence type="ECO:0000256" key="4">
    <source>
        <dbReference type="ARBA" id="ARBA00022729"/>
    </source>
</evidence>
<dbReference type="SMART" id="SM00708">
    <property type="entry name" value="PhBP"/>
    <property type="match status" value="1"/>
</dbReference>
<comment type="similarity">
    <text evidence="2">Belongs to the PBP/GOBP family.</text>
</comment>
<dbReference type="GO" id="GO:0007608">
    <property type="term" value="P:sensory perception of smell"/>
    <property type="evidence" value="ECO:0007669"/>
    <property type="project" value="TreeGrafter"/>
</dbReference>
<evidence type="ECO:0000256" key="3">
    <source>
        <dbReference type="ARBA" id="ARBA00022525"/>
    </source>
</evidence>
<dbReference type="CDD" id="cd23992">
    <property type="entry name" value="PBP_GOBP"/>
    <property type="match status" value="1"/>
</dbReference>
<evidence type="ECO:0000256" key="1">
    <source>
        <dbReference type="ARBA" id="ARBA00004613"/>
    </source>
</evidence>